<dbReference type="GO" id="GO:0005829">
    <property type="term" value="C:cytosol"/>
    <property type="evidence" value="ECO:0007669"/>
    <property type="project" value="TreeGrafter"/>
</dbReference>
<comment type="caution">
    <text evidence="2">The sequence shown here is derived from an EMBL/GenBank/DDBJ whole genome shotgun (WGS) entry which is preliminary data.</text>
</comment>
<proteinExistence type="predicted"/>
<keyword evidence="3" id="KW-1185">Reference proteome</keyword>
<reference evidence="2 3" key="1">
    <citation type="submission" date="2019-07" db="EMBL/GenBank/DDBJ databases">
        <title>Whole genome shotgun sequence of Chitinophaga cymbidii NBRC 109752.</title>
        <authorList>
            <person name="Hosoyama A."/>
            <person name="Uohara A."/>
            <person name="Ohji S."/>
            <person name="Ichikawa N."/>
        </authorList>
    </citation>
    <scope>NUCLEOTIDE SEQUENCE [LARGE SCALE GENOMIC DNA]</scope>
    <source>
        <strain evidence="2 3">NBRC 109752</strain>
    </source>
</reference>
<name>A0A512RLH9_9BACT</name>
<dbReference type="PANTHER" id="PTHR12390">
    <property type="entry name" value="UROPORPHYRINOGEN III SYNTHASE"/>
    <property type="match status" value="1"/>
</dbReference>
<dbReference type="RefSeq" id="WP_186831052.1">
    <property type="nucleotide sequence ID" value="NZ_BKAU01000002.1"/>
</dbReference>
<dbReference type="SUPFAM" id="SSF69618">
    <property type="entry name" value="HemD-like"/>
    <property type="match status" value="1"/>
</dbReference>
<dbReference type="GO" id="GO:0004852">
    <property type="term" value="F:uroporphyrinogen-III synthase activity"/>
    <property type="evidence" value="ECO:0007669"/>
    <property type="project" value="InterPro"/>
</dbReference>
<dbReference type="InterPro" id="IPR039793">
    <property type="entry name" value="UROS/Hem4"/>
</dbReference>
<dbReference type="CDD" id="cd06578">
    <property type="entry name" value="HemD"/>
    <property type="match status" value="1"/>
</dbReference>
<dbReference type="Pfam" id="PF02602">
    <property type="entry name" value="HEM4"/>
    <property type="match status" value="1"/>
</dbReference>
<organism evidence="2 3">
    <name type="scientific">Chitinophaga cymbidii</name>
    <dbReference type="NCBI Taxonomy" id="1096750"/>
    <lineage>
        <taxon>Bacteria</taxon>
        <taxon>Pseudomonadati</taxon>
        <taxon>Bacteroidota</taxon>
        <taxon>Chitinophagia</taxon>
        <taxon>Chitinophagales</taxon>
        <taxon>Chitinophagaceae</taxon>
        <taxon>Chitinophaga</taxon>
    </lineage>
</organism>
<dbReference type="InterPro" id="IPR036108">
    <property type="entry name" value="4pyrrol_syn_uPrphyn_synt_sf"/>
</dbReference>
<accession>A0A512RLH9</accession>
<dbReference type="InterPro" id="IPR003754">
    <property type="entry name" value="4pyrrol_synth_uPrphyn_synth"/>
</dbReference>
<gene>
    <name evidence="2" type="ORF">CCY01nite_28060</name>
</gene>
<dbReference type="AlphaFoldDB" id="A0A512RLH9"/>
<dbReference type="Proteomes" id="UP000321436">
    <property type="component" value="Unassembled WGS sequence"/>
</dbReference>
<sequence length="237" mass="25712">MSSDKHRILSTKPLSAELVQQAAAQGIVVSEKAFIEVRPALTAASGKRSREILQNGGVIVFTSPNAVRIVAEITENMDAVVYCIQGATREAVEQHFPNARIAGTAADSKALATLVLQNSTITFVVFFCGNIRRNELPDMLRSRNVDVEEILVYETLETPAQLTETYDGLLFFSPSSVSSFFSGNTLPAQTVCFAIGHTTAAALRKVTENKVVVSTEPSVDALLQTVILYFDNINSQE</sequence>
<evidence type="ECO:0000313" key="3">
    <source>
        <dbReference type="Proteomes" id="UP000321436"/>
    </source>
</evidence>
<dbReference type="PANTHER" id="PTHR12390:SF0">
    <property type="entry name" value="UROPORPHYRINOGEN-III SYNTHASE"/>
    <property type="match status" value="1"/>
</dbReference>
<dbReference type="Gene3D" id="3.40.50.10090">
    <property type="match status" value="2"/>
</dbReference>
<dbReference type="EMBL" id="BKAU01000002">
    <property type="protein sequence ID" value="GEP96546.1"/>
    <property type="molecule type" value="Genomic_DNA"/>
</dbReference>
<evidence type="ECO:0000313" key="2">
    <source>
        <dbReference type="EMBL" id="GEP96546.1"/>
    </source>
</evidence>
<dbReference type="GO" id="GO:0006780">
    <property type="term" value="P:uroporphyrinogen III biosynthetic process"/>
    <property type="evidence" value="ECO:0007669"/>
    <property type="project" value="InterPro"/>
</dbReference>
<evidence type="ECO:0000259" key="1">
    <source>
        <dbReference type="Pfam" id="PF02602"/>
    </source>
</evidence>
<protein>
    <recommendedName>
        <fullName evidence="1">Tetrapyrrole biosynthesis uroporphyrinogen III synthase domain-containing protein</fullName>
    </recommendedName>
</protein>
<feature type="domain" description="Tetrapyrrole biosynthesis uroporphyrinogen III synthase" evidence="1">
    <location>
        <begin position="17"/>
        <end position="224"/>
    </location>
</feature>